<dbReference type="Gene3D" id="3.40.50.300">
    <property type="entry name" value="P-loop containing nucleotide triphosphate hydrolases"/>
    <property type="match status" value="1"/>
</dbReference>
<dbReference type="RefSeq" id="WP_191276203.1">
    <property type="nucleotide sequence ID" value="NZ_BNDS01000025.1"/>
</dbReference>
<sequence length="280" mass="32562">MAKTKLIIVEGLPGSGKSTTAQLTQDILNEMHIKTRLFLEGSMDHPADYEAVSYFSAEEFGILTEQYADFRSLLIKHAAAQSDGFVLSQYRLKQELGEGTLPEALQQKLYEHDIYEIPLKKHIELIIERWKKFCEQAMNSEDTYIFECCFIQNPVTIGMVKYGVHDDIVMRYVTKLADIIEPLKPILIYVEQKDFRKSFMKAVQERPKEWSTGFMDYYNNQGYGKQHDAEGIEGTFAVLEARSQLESKIFDALNMEKFKVDNSEFDLNRHRQRIIEKLKF</sequence>
<gene>
    <name evidence="1" type="ORF">AM1BK_41780</name>
</gene>
<organism evidence="1 2">
    <name type="scientific">Neobacillus kokaensis</name>
    <dbReference type="NCBI Taxonomy" id="2759023"/>
    <lineage>
        <taxon>Bacteria</taxon>
        <taxon>Bacillati</taxon>
        <taxon>Bacillota</taxon>
        <taxon>Bacilli</taxon>
        <taxon>Bacillales</taxon>
        <taxon>Bacillaceae</taxon>
        <taxon>Neobacillus</taxon>
    </lineage>
</organism>
<dbReference type="NCBIfam" id="NF005250">
    <property type="entry name" value="PRK06761.1"/>
    <property type="match status" value="1"/>
</dbReference>
<dbReference type="Proteomes" id="UP000637074">
    <property type="component" value="Unassembled WGS sequence"/>
</dbReference>
<evidence type="ECO:0000313" key="1">
    <source>
        <dbReference type="EMBL" id="GHI00636.1"/>
    </source>
</evidence>
<evidence type="ECO:0008006" key="3">
    <source>
        <dbReference type="Google" id="ProtNLM"/>
    </source>
</evidence>
<protein>
    <recommendedName>
        <fullName evidence="3">Thymidylate kinase</fullName>
    </recommendedName>
</protein>
<dbReference type="SUPFAM" id="SSF52540">
    <property type="entry name" value="P-loop containing nucleoside triphosphate hydrolases"/>
    <property type="match status" value="1"/>
</dbReference>
<reference evidence="1 2" key="1">
    <citation type="journal article" date="2022" name="Int. J. Syst. Evol. Microbiol.">
        <title>Neobacillus kokaensis sp. nov., isolated from soil.</title>
        <authorList>
            <person name="Yuki K."/>
            <person name="Matsubara H."/>
            <person name="Yamaguchi S."/>
        </authorList>
    </citation>
    <scope>NUCLEOTIDE SEQUENCE [LARGE SCALE GENOMIC DNA]</scope>
    <source>
        <strain evidence="1 2">LOB 377</strain>
    </source>
</reference>
<dbReference type="InterPro" id="IPR027417">
    <property type="entry name" value="P-loop_NTPase"/>
</dbReference>
<comment type="caution">
    <text evidence="1">The sequence shown here is derived from an EMBL/GenBank/DDBJ whole genome shotgun (WGS) entry which is preliminary data.</text>
</comment>
<proteinExistence type="predicted"/>
<keyword evidence="2" id="KW-1185">Reference proteome</keyword>
<accession>A0ABQ3N9D7</accession>
<dbReference type="EMBL" id="BNDS01000025">
    <property type="protein sequence ID" value="GHI00636.1"/>
    <property type="molecule type" value="Genomic_DNA"/>
</dbReference>
<name>A0ABQ3N9D7_9BACI</name>
<evidence type="ECO:0000313" key="2">
    <source>
        <dbReference type="Proteomes" id="UP000637074"/>
    </source>
</evidence>